<proteinExistence type="predicted"/>
<protein>
    <recommendedName>
        <fullName evidence="3">Apple domain-containing protein</fullName>
    </recommendedName>
</protein>
<keyword evidence="5" id="KW-1185">Reference proteome</keyword>
<feature type="chain" id="PRO_5044261080" description="Apple domain-containing protein" evidence="2">
    <location>
        <begin position="17"/>
        <end position="343"/>
    </location>
</feature>
<accession>A0AB34JJ38</accession>
<dbReference type="Proteomes" id="UP001515480">
    <property type="component" value="Unassembled WGS sequence"/>
</dbReference>
<feature type="compositionally biased region" description="Basic and acidic residues" evidence="1">
    <location>
        <begin position="263"/>
        <end position="273"/>
    </location>
</feature>
<sequence>MLILLVFAWSPHPAELNASPTRPFGTCETAGNVSLNGTPLISYSGVTSAEACCQLCLSFTSGSCTAFTIKQGACFLFKDLSYMAVEDGAITGYSASAKTHYQDPSTVGCAAADEIANTVPAIEGSFCSAPCENDNAWCPPDKPAGVSATPKCMVKDPVGTGMHCALSCKSDSDCGAIGKCSTAYGPANGMCVGARDEAPGEMRIFANDTCPPGWVEAEVTKGYVLVSRPKDSSAGVVLNSPLANGERARVGPHTHEVTVTDPGHGHDINDPGHSHQQGAGSSRSGYSGGGTWIDSTGNWNTGTATTGIGINNVKTSIGVSIDVTKSEGYPLLYVLLCRRSAIL</sequence>
<comment type="caution">
    <text evidence="4">The sequence shown here is derived from an EMBL/GenBank/DDBJ whole genome shotgun (WGS) entry which is preliminary data.</text>
</comment>
<keyword evidence="2" id="KW-0732">Signal</keyword>
<feature type="region of interest" description="Disordered" evidence="1">
    <location>
        <begin position="263"/>
        <end position="290"/>
    </location>
</feature>
<dbReference type="SUPFAM" id="SSF57414">
    <property type="entry name" value="Hairpin loop containing domain-like"/>
    <property type="match status" value="1"/>
</dbReference>
<reference evidence="4 5" key="1">
    <citation type="journal article" date="2024" name="Science">
        <title>Giant polyketide synthase enzymes in the biosynthesis of giant marine polyether toxins.</title>
        <authorList>
            <person name="Fallon T.R."/>
            <person name="Shende V.V."/>
            <person name="Wierzbicki I.H."/>
            <person name="Pendleton A.L."/>
            <person name="Watervoot N.F."/>
            <person name="Auber R.P."/>
            <person name="Gonzalez D.J."/>
            <person name="Wisecaver J.H."/>
            <person name="Moore B.S."/>
        </authorList>
    </citation>
    <scope>NUCLEOTIDE SEQUENCE [LARGE SCALE GENOMIC DNA]</scope>
    <source>
        <strain evidence="4 5">12B1</strain>
    </source>
</reference>
<evidence type="ECO:0000256" key="2">
    <source>
        <dbReference type="SAM" id="SignalP"/>
    </source>
</evidence>
<name>A0AB34JJ38_PRYPA</name>
<dbReference type="Gene3D" id="3.50.4.10">
    <property type="entry name" value="Hepatocyte Growth Factor"/>
    <property type="match status" value="1"/>
</dbReference>
<organism evidence="4 5">
    <name type="scientific">Prymnesium parvum</name>
    <name type="common">Toxic golden alga</name>
    <dbReference type="NCBI Taxonomy" id="97485"/>
    <lineage>
        <taxon>Eukaryota</taxon>
        <taxon>Haptista</taxon>
        <taxon>Haptophyta</taxon>
        <taxon>Prymnesiophyceae</taxon>
        <taxon>Prymnesiales</taxon>
        <taxon>Prymnesiaceae</taxon>
        <taxon>Prymnesium</taxon>
    </lineage>
</organism>
<evidence type="ECO:0000256" key="1">
    <source>
        <dbReference type="SAM" id="MobiDB-lite"/>
    </source>
</evidence>
<feature type="signal peptide" evidence="2">
    <location>
        <begin position="1"/>
        <end position="16"/>
    </location>
</feature>
<dbReference type="PROSITE" id="PS50948">
    <property type="entry name" value="PAN"/>
    <property type="match status" value="1"/>
</dbReference>
<dbReference type="EMBL" id="JBGBPQ010000007">
    <property type="protein sequence ID" value="KAL1522090.1"/>
    <property type="molecule type" value="Genomic_DNA"/>
</dbReference>
<feature type="domain" description="Apple" evidence="3">
    <location>
        <begin position="27"/>
        <end position="97"/>
    </location>
</feature>
<gene>
    <name evidence="4" type="ORF">AB1Y20_021733</name>
</gene>
<evidence type="ECO:0000313" key="5">
    <source>
        <dbReference type="Proteomes" id="UP001515480"/>
    </source>
</evidence>
<evidence type="ECO:0000313" key="4">
    <source>
        <dbReference type="EMBL" id="KAL1522090.1"/>
    </source>
</evidence>
<dbReference type="InterPro" id="IPR003609">
    <property type="entry name" value="Pan_app"/>
</dbReference>
<evidence type="ECO:0000259" key="3">
    <source>
        <dbReference type="PROSITE" id="PS50948"/>
    </source>
</evidence>
<dbReference type="AlphaFoldDB" id="A0AB34JJ38"/>